<keyword evidence="7" id="KW-0472">Membrane</keyword>
<evidence type="ECO:0000256" key="4">
    <source>
        <dbReference type="ARBA" id="ARBA00022833"/>
    </source>
</evidence>
<accession>A0A5D3WLM5</accession>
<keyword evidence="4 6" id="KW-0862">Zinc</keyword>
<dbReference type="InterPro" id="IPR001915">
    <property type="entry name" value="Peptidase_M48"/>
</dbReference>
<dbReference type="Pfam" id="PF01435">
    <property type="entry name" value="Peptidase_M48"/>
    <property type="match status" value="1"/>
</dbReference>
<comment type="caution">
    <text evidence="9">The sequence shown here is derived from an EMBL/GenBank/DDBJ whole genome shotgun (WGS) entry which is preliminary data.</text>
</comment>
<dbReference type="Gene3D" id="3.30.2010.10">
    <property type="entry name" value="Metalloproteases ('zincins'), catalytic domain"/>
    <property type="match status" value="1"/>
</dbReference>
<dbReference type="CDD" id="cd07332">
    <property type="entry name" value="M48C_Oma1_like"/>
    <property type="match status" value="1"/>
</dbReference>
<dbReference type="GO" id="GO:0046872">
    <property type="term" value="F:metal ion binding"/>
    <property type="evidence" value="ECO:0007669"/>
    <property type="project" value="UniProtKB-KW"/>
</dbReference>
<dbReference type="GO" id="GO:0016020">
    <property type="term" value="C:membrane"/>
    <property type="evidence" value="ECO:0007669"/>
    <property type="project" value="TreeGrafter"/>
</dbReference>
<dbReference type="GO" id="GO:0004222">
    <property type="term" value="F:metalloendopeptidase activity"/>
    <property type="evidence" value="ECO:0007669"/>
    <property type="project" value="InterPro"/>
</dbReference>
<gene>
    <name evidence="9" type="ORF">EDC39_10430</name>
</gene>
<evidence type="ECO:0000256" key="3">
    <source>
        <dbReference type="ARBA" id="ARBA00022801"/>
    </source>
</evidence>
<feature type="domain" description="Peptidase M48" evidence="8">
    <location>
        <begin position="75"/>
        <end position="250"/>
    </location>
</feature>
<evidence type="ECO:0000313" key="10">
    <source>
        <dbReference type="Proteomes" id="UP000324159"/>
    </source>
</evidence>
<name>A0A5D3WLM5_9BACT</name>
<keyword evidence="2" id="KW-0479">Metal-binding</keyword>
<comment type="similarity">
    <text evidence="6">Belongs to the peptidase M48 family.</text>
</comment>
<reference evidence="9 10" key="1">
    <citation type="submission" date="2019-07" db="EMBL/GenBank/DDBJ databases">
        <title>Genomic Encyclopedia of Type Strains, Phase IV (KMG-IV): sequencing the most valuable type-strain genomes for metagenomic binning, comparative biology and taxonomic classification.</title>
        <authorList>
            <person name="Goeker M."/>
        </authorList>
    </citation>
    <scope>NUCLEOTIDE SEQUENCE [LARGE SCALE GENOMIC DNA]</scope>
    <source>
        <strain evidence="9 10">SS015</strain>
    </source>
</reference>
<dbReference type="EMBL" id="VNIB01000004">
    <property type="protein sequence ID" value="TYO98907.1"/>
    <property type="molecule type" value="Genomic_DNA"/>
</dbReference>
<keyword evidence="10" id="KW-1185">Reference proteome</keyword>
<evidence type="ECO:0000256" key="6">
    <source>
        <dbReference type="RuleBase" id="RU003983"/>
    </source>
</evidence>
<evidence type="ECO:0000313" key="9">
    <source>
        <dbReference type="EMBL" id="TYO98907.1"/>
    </source>
</evidence>
<dbReference type="Proteomes" id="UP000324159">
    <property type="component" value="Unassembled WGS sequence"/>
</dbReference>
<dbReference type="OrthoDB" id="9810445at2"/>
<keyword evidence="7" id="KW-0812">Transmembrane</keyword>
<dbReference type="RefSeq" id="WP_148895378.1">
    <property type="nucleotide sequence ID" value="NZ_VNIB01000004.1"/>
</dbReference>
<evidence type="ECO:0000256" key="5">
    <source>
        <dbReference type="ARBA" id="ARBA00023049"/>
    </source>
</evidence>
<evidence type="ECO:0000256" key="2">
    <source>
        <dbReference type="ARBA" id="ARBA00022723"/>
    </source>
</evidence>
<keyword evidence="7" id="KW-1133">Transmembrane helix</keyword>
<keyword evidence="3 6" id="KW-0378">Hydrolase</keyword>
<organism evidence="9 10">
    <name type="scientific">Geothermobacter ehrlichii</name>
    <dbReference type="NCBI Taxonomy" id="213224"/>
    <lineage>
        <taxon>Bacteria</taxon>
        <taxon>Pseudomonadati</taxon>
        <taxon>Thermodesulfobacteriota</taxon>
        <taxon>Desulfuromonadia</taxon>
        <taxon>Desulfuromonadales</taxon>
        <taxon>Geothermobacteraceae</taxon>
        <taxon>Geothermobacter</taxon>
    </lineage>
</organism>
<protein>
    <submittedName>
        <fullName evidence="9">Peptidase M48-like protein</fullName>
    </submittedName>
</protein>
<dbReference type="InterPro" id="IPR051156">
    <property type="entry name" value="Mito/Outer_Membr_Metalloprot"/>
</dbReference>
<dbReference type="PANTHER" id="PTHR22726">
    <property type="entry name" value="METALLOENDOPEPTIDASE OMA1"/>
    <property type="match status" value="1"/>
</dbReference>
<keyword evidence="1 6" id="KW-0645">Protease</keyword>
<evidence type="ECO:0000256" key="1">
    <source>
        <dbReference type="ARBA" id="ARBA00022670"/>
    </source>
</evidence>
<dbReference type="PANTHER" id="PTHR22726:SF1">
    <property type="entry name" value="METALLOENDOPEPTIDASE OMA1, MITOCHONDRIAL"/>
    <property type="match status" value="1"/>
</dbReference>
<keyword evidence="5 6" id="KW-0482">Metalloprotease</keyword>
<comment type="cofactor">
    <cofactor evidence="6">
        <name>Zn(2+)</name>
        <dbReference type="ChEBI" id="CHEBI:29105"/>
    </cofactor>
    <text evidence="6">Binds 1 zinc ion per subunit.</text>
</comment>
<evidence type="ECO:0000256" key="7">
    <source>
        <dbReference type="SAM" id="Phobius"/>
    </source>
</evidence>
<evidence type="ECO:0000259" key="8">
    <source>
        <dbReference type="Pfam" id="PF01435"/>
    </source>
</evidence>
<sequence>MKFTPRLPAENVNVSKTHPLVEFAWLVGGLVLLCLLVFGGLGLAVDLVVDHVSLPVQKQLGDMVLKRMPTKDEAALQKRLDALLAALPADSPLRRQSFRVLLAEIPEVNAVALPGNTIVVFAGLLREVTSENELAMVLAHELGHFAHRDHLRRLGRGLAVTVLAVMLFGENSDITDLVSSLFLPWQAGYSRRQESAADRFALELLVARYGHAAGATDLFARLVRQGGRRPPRLLASHPWPEQRIGQIEVWIATEQLPTGFRQPLGADLRRLAAAVSLEPESVSSSLADGTRH</sequence>
<proteinExistence type="inferred from homology"/>
<dbReference type="GO" id="GO:0051603">
    <property type="term" value="P:proteolysis involved in protein catabolic process"/>
    <property type="evidence" value="ECO:0007669"/>
    <property type="project" value="TreeGrafter"/>
</dbReference>
<dbReference type="AlphaFoldDB" id="A0A5D3WLM5"/>
<feature type="transmembrane region" description="Helical" evidence="7">
    <location>
        <begin position="23"/>
        <end position="49"/>
    </location>
</feature>